<proteinExistence type="predicted"/>
<comment type="caution">
    <text evidence="3">The sequence shown here is derived from an EMBL/GenBank/DDBJ whole genome shotgun (WGS) entry which is preliminary data.</text>
</comment>
<evidence type="ECO:0000313" key="3">
    <source>
        <dbReference type="EMBL" id="MBH0237426.1"/>
    </source>
</evidence>
<evidence type="ECO:0000313" key="4">
    <source>
        <dbReference type="Proteomes" id="UP000631694"/>
    </source>
</evidence>
<dbReference type="RefSeq" id="WP_197310521.1">
    <property type="nucleotide sequence ID" value="NZ_JADZLT010000043.1"/>
</dbReference>
<gene>
    <name evidence="3" type="ORF">I5731_06295</name>
</gene>
<accession>A0A931I1W7</accession>
<feature type="signal peptide" evidence="2">
    <location>
        <begin position="1"/>
        <end position="21"/>
    </location>
</feature>
<feature type="region of interest" description="Disordered" evidence="1">
    <location>
        <begin position="81"/>
        <end position="103"/>
    </location>
</feature>
<name>A0A931I1W7_9HYPH</name>
<keyword evidence="4" id="KW-1185">Reference proteome</keyword>
<evidence type="ECO:0000256" key="2">
    <source>
        <dbReference type="SAM" id="SignalP"/>
    </source>
</evidence>
<evidence type="ECO:0000256" key="1">
    <source>
        <dbReference type="SAM" id="MobiDB-lite"/>
    </source>
</evidence>
<dbReference type="Proteomes" id="UP000631694">
    <property type="component" value="Unassembled WGS sequence"/>
</dbReference>
<organism evidence="3 4">
    <name type="scientific">Methylobrevis albus</name>
    <dbReference type="NCBI Taxonomy" id="2793297"/>
    <lineage>
        <taxon>Bacteria</taxon>
        <taxon>Pseudomonadati</taxon>
        <taxon>Pseudomonadota</taxon>
        <taxon>Alphaproteobacteria</taxon>
        <taxon>Hyphomicrobiales</taxon>
        <taxon>Pleomorphomonadaceae</taxon>
        <taxon>Methylobrevis</taxon>
    </lineage>
</organism>
<dbReference type="AlphaFoldDB" id="A0A931I1W7"/>
<dbReference type="EMBL" id="JADZLT010000043">
    <property type="protein sequence ID" value="MBH0237426.1"/>
    <property type="molecule type" value="Genomic_DNA"/>
</dbReference>
<evidence type="ECO:0008006" key="5">
    <source>
        <dbReference type="Google" id="ProtNLM"/>
    </source>
</evidence>
<feature type="chain" id="PRO_5036990384" description="DUF4148 domain-containing protein" evidence="2">
    <location>
        <begin position="22"/>
        <end position="103"/>
    </location>
</feature>
<keyword evidence="2" id="KW-0732">Signal</keyword>
<protein>
    <recommendedName>
        <fullName evidence="5">DUF4148 domain-containing protein</fullName>
    </recommendedName>
</protein>
<sequence length="103" mass="10471">MTIKTLIAAAALTALSTSAFAAGGYNPGYSTSDVRLAQKEAQAVASGSAIGTHGVAVIVNSADVYTPGYSANDLKLIERSEKSTHTLPYTEGKPGTALIDDPA</sequence>
<reference evidence="3" key="1">
    <citation type="submission" date="2020-12" db="EMBL/GenBank/DDBJ databases">
        <title>Methylobrevis albus sp. nov., isolated from fresh water lack sediment.</title>
        <authorList>
            <person name="Zou Q."/>
        </authorList>
    </citation>
    <scope>NUCLEOTIDE SEQUENCE</scope>
    <source>
        <strain evidence="3">L22</strain>
    </source>
</reference>